<dbReference type="InterPro" id="IPR002562">
    <property type="entry name" value="3'-5'_exonuclease_dom"/>
</dbReference>
<dbReference type="GO" id="GO:0003676">
    <property type="term" value="F:nucleic acid binding"/>
    <property type="evidence" value="ECO:0007669"/>
    <property type="project" value="InterPro"/>
</dbReference>
<feature type="compositionally biased region" description="Low complexity" evidence="1">
    <location>
        <begin position="138"/>
        <end position="157"/>
    </location>
</feature>
<dbReference type="CDD" id="cd06141">
    <property type="entry name" value="WRN_exo"/>
    <property type="match status" value="1"/>
</dbReference>
<feature type="compositionally biased region" description="Low complexity" evidence="1">
    <location>
        <begin position="199"/>
        <end position="217"/>
    </location>
</feature>
<feature type="compositionally biased region" description="Polar residues" evidence="1">
    <location>
        <begin position="46"/>
        <end position="65"/>
    </location>
</feature>
<dbReference type="EMBL" id="JARJCW010000009">
    <property type="protein sequence ID" value="KAJ7220547.1"/>
    <property type="molecule type" value="Genomic_DNA"/>
</dbReference>
<dbReference type="Pfam" id="PF01612">
    <property type="entry name" value="DNA_pol_A_exo1"/>
    <property type="match status" value="1"/>
</dbReference>
<feature type="compositionally biased region" description="Basic and acidic residues" evidence="1">
    <location>
        <begin position="987"/>
        <end position="1001"/>
    </location>
</feature>
<feature type="compositionally biased region" description="Polar residues" evidence="1">
    <location>
        <begin position="115"/>
        <end position="124"/>
    </location>
</feature>
<dbReference type="GO" id="GO:0008408">
    <property type="term" value="F:3'-5' exonuclease activity"/>
    <property type="evidence" value="ECO:0007669"/>
    <property type="project" value="InterPro"/>
</dbReference>
<comment type="caution">
    <text evidence="4">The sequence shown here is derived from an EMBL/GenBank/DDBJ whole genome shotgun (WGS) entry which is preliminary data.</text>
</comment>
<dbReference type="GO" id="GO:0006139">
    <property type="term" value="P:nucleobase-containing compound metabolic process"/>
    <property type="evidence" value="ECO:0007669"/>
    <property type="project" value="InterPro"/>
</dbReference>
<name>A0AAD6YKJ2_9AGAR</name>
<feature type="region of interest" description="Disordered" evidence="1">
    <location>
        <begin position="1"/>
        <end position="217"/>
    </location>
</feature>
<feature type="domain" description="3'-5' exonuclease" evidence="2">
    <location>
        <begin position="656"/>
        <end position="824"/>
    </location>
</feature>
<feature type="compositionally biased region" description="Low complexity" evidence="1">
    <location>
        <begin position="934"/>
        <end position="946"/>
    </location>
</feature>
<dbReference type="SUPFAM" id="SSF53098">
    <property type="entry name" value="Ribonuclease H-like"/>
    <property type="match status" value="1"/>
</dbReference>
<dbReference type="Gene3D" id="3.30.420.10">
    <property type="entry name" value="Ribonuclease H-like superfamily/Ribonuclease H"/>
    <property type="match status" value="1"/>
</dbReference>
<protein>
    <recommendedName>
        <fullName evidence="7">3'-5' exonuclease domain-containing protein</fullName>
    </recommendedName>
</protein>
<evidence type="ECO:0008006" key="7">
    <source>
        <dbReference type="Google" id="ProtNLM"/>
    </source>
</evidence>
<feature type="compositionally biased region" description="Low complexity" evidence="1">
    <location>
        <begin position="83"/>
        <end position="95"/>
    </location>
</feature>
<sequence length="1506" mass="166821">MSFKWRSFVPAVAPSESHDLGPLPPTEEARPRGRPKGSKNKRPRRSSASAGRTAQSAGSSTSGRTLSALAHAIFRPLGRSPSPTNVSTPANVPVPANVPTPADVPMPANDPTPANVLQTSLSTPPLNPFPASHHPGLSAPASTVPTPTTSPSAATPTKNGRNAHAVARSAENSAHLPSRASASASSTLQRARLAAGVRAAPSESTLPSSLSSSAPPALVTDSDVEYEYDPHSFVHDNGLGEEDDDPDSDKSKSEFPTWFKEQLKAVLADLKHDLAAVGLSRHYKNGSFWIRGKALRFLLGNKLNLKPEDTFTCDFFLWDPLSILTTSFRLPCPNPDCHGHHLTREGVVDRPRRVVDLDCCFYLIGYSYGCRGAGGCGKRFRSWDQRILDRLPPDITAEFPAHLTWRSGLSTRAFGVVRSCFQHGMGSAEVSDLFRMQHLHRYDEMRLQYLRRKFTQMELTSSGNTVNTEEYEVYPPFQDRSPRGFHGFTPSGQWLRDIYDKFIEFHRDVLNQHTAMLPGRICAIDHSHKLAKHVFKVNGVPIFTALLTVTNEKGQIVVCIFVATKAHSQFDEALHRLAHDLVVYGHSPPEVFYTDNMVDKAMLEKIFPSLLEAVVPVDKYSHLSPFPTPAFVLNPKVLDCETDINNTMQAILEDVPEDGHIVVGFDSEWNVDMTQYGRFGSHSPPAVVQIAYKDSVFILQVGEMLSRGVLPVQLVNFLRHAQVIKAGRQVGGDLGRLATACNRQPGDFRGGLDLAVFAKERFLIKKATVSLADLIALLLHQCLPKPAAERISTAWSDKELSQAQLEYAARDAYASLILYHEINKTPLPSHAISSEESLTPNTPILLLTDDNKKPAARGFVSHNATLATFKGVKITKTRTVLTICEVLIPAAIIGINKDENRRKLSLAEFGPIPFDILAHQSHVRMVPPPPLAPPSSTMSPTLTEPPEQSDGIGSASDDLVSVFESLDETDQDDSTPATAAAATADEQSARDGAAELGPEDLHNVPDLSKIRSRVLKDIFHVFHMLYISRTHGLRLAFIRAFRDACLIPHPADKTRIETYLATKKLTWDDMLRYNPRWLWRRCRRTIPPPELLYPLVHRLFMLYGPLRDAKTNLPLFNTAAWKIAKNILELVRNGYVSDVPGVVLYYCIGFDAEAGGLPLYRCIRGTNMVEGGVHTHLLAKLPSRGASVRHMVACLLDFVLRHNLTVGHFNSTGKKYTGHDSIWLTNKIQEFEITLGDHYGKQPRELSWVNGNLYRQSEQSVGIMKIPKSICAAVEIQPYHLTEDSKQKHAYIAKMHNTRIPLFPVHTVAEKQLFARLMLESEEFRKCKTSITTSATIVWNRHAELEEDVYYKVEENLTSYFNGPYKDGANIRLSCARVRDQTSALDKELRNPSRSERLVNTRAGELVPLRVTSGFAPDDYPNEEASSSTPSTYERQFAAANHVPIDTAQATIRASLKHAAEEAAIGQPATKHVKIRLCPRCRDPQCDGTAQDALQGHGTSRVAYLQ</sequence>
<dbReference type="InterPro" id="IPR046616">
    <property type="entry name" value="DUF6729"/>
</dbReference>
<evidence type="ECO:0000256" key="1">
    <source>
        <dbReference type="SAM" id="MobiDB-lite"/>
    </source>
</evidence>
<feature type="region of interest" description="Disordered" evidence="1">
    <location>
        <begin position="230"/>
        <end position="254"/>
    </location>
</feature>
<evidence type="ECO:0000313" key="5">
    <source>
        <dbReference type="EMBL" id="KAJ7220547.1"/>
    </source>
</evidence>
<gene>
    <name evidence="4" type="ORF">GGX14DRAFT_559335</name>
    <name evidence="5" type="ORF">GGX14DRAFT_559337</name>
</gene>
<dbReference type="EMBL" id="JARJCW010000009">
    <property type="protein sequence ID" value="KAJ7220545.1"/>
    <property type="molecule type" value="Genomic_DNA"/>
</dbReference>
<reference evidence="4" key="1">
    <citation type="submission" date="2023-03" db="EMBL/GenBank/DDBJ databases">
        <title>Massive genome expansion in bonnet fungi (Mycena s.s.) driven by repeated elements and novel gene families across ecological guilds.</title>
        <authorList>
            <consortium name="Lawrence Berkeley National Laboratory"/>
            <person name="Harder C.B."/>
            <person name="Miyauchi S."/>
            <person name="Viragh M."/>
            <person name="Kuo A."/>
            <person name="Thoen E."/>
            <person name="Andreopoulos B."/>
            <person name="Lu D."/>
            <person name="Skrede I."/>
            <person name="Drula E."/>
            <person name="Henrissat B."/>
            <person name="Morin E."/>
            <person name="Kohler A."/>
            <person name="Barry K."/>
            <person name="LaButti K."/>
            <person name="Morin E."/>
            <person name="Salamov A."/>
            <person name="Lipzen A."/>
            <person name="Mereny Z."/>
            <person name="Hegedus B."/>
            <person name="Baldrian P."/>
            <person name="Stursova M."/>
            <person name="Weitz H."/>
            <person name="Taylor A."/>
            <person name="Grigoriev I.V."/>
            <person name="Nagy L.G."/>
            <person name="Martin F."/>
            <person name="Kauserud H."/>
        </authorList>
    </citation>
    <scope>NUCLEOTIDE SEQUENCE</scope>
    <source>
        <strain evidence="4">9144</strain>
    </source>
</reference>
<accession>A0AAD6YKJ2</accession>
<feature type="compositionally biased region" description="Pro residues" evidence="1">
    <location>
        <begin position="96"/>
        <end position="110"/>
    </location>
</feature>
<feature type="compositionally biased region" description="Low complexity" evidence="1">
    <location>
        <begin position="974"/>
        <end position="986"/>
    </location>
</feature>
<feature type="compositionally biased region" description="Polar residues" evidence="1">
    <location>
        <begin position="180"/>
        <end position="189"/>
    </location>
</feature>
<dbReference type="InterPro" id="IPR012337">
    <property type="entry name" value="RNaseH-like_sf"/>
</dbReference>
<dbReference type="PANTHER" id="PTHR47773:SF1">
    <property type="entry name" value="C2H2-TYPE DOMAIN-CONTAINING PROTEIN"/>
    <property type="match status" value="1"/>
</dbReference>
<feature type="domain" description="DUF6729" evidence="3">
    <location>
        <begin position="307"/>
        <end position="479"/>
    </location>
</feature>
<feature type="compositionally biased region" description="Basic residues" evidence="1">
    <location>
        <begin position="32"/>
        <end position="45"/>
    </location>
</feature>
<evidence type="ECO:0000313" key="4">
    <source>
        <dbReference type="EMBL" id="KAJ7220545.1"/>
    </source>
</evidence>
<keyword evidence="6" id="KW-1185">Reference proteome</keyword>
<dbReference type="InterPro" id="IPR036397">
    <property type="entry name" value="RNaseH_sf"/>
</dbReference>
<proteinExistence type="predicted"/>
<evidence type="ECO:0000259" key="3">
    <source>
        <dbReference type="Pfam" id="PF20499"/>
    </source>
</evidence>
<feature type="region of interest" description="Disordered" evidence="1">
    <location>
        <begin position="966"/>
        <end position="1001"/>
    </location>
</feature>
<dbReference type="Pfam" id="PF20499">
    <property type="entry name" value="DUF6729"/>
    <property type="match status" value="1"/>
</dbReference>
<organism evidence="4 6">
    <name type="scientific">Mycena pura</name>
    <dbReference type="NCBI Taxonomy" id="153505"/>
    <lineage>
        <taxon>Eukaryota</taxon>
        <taxon>Fungi</taxon>
        <taxon>Dikarya</taxon>
        <taxon>Basidiomycota</taxon>
        <taxon>Agaricomycotina</taxon>
        <taxon>Agaricomycetes</taxon>
        <taxon>Agaricomycetidae</taxon>
        <taxon>Agaricales</taxon>
        <taxon>Marasmiineae</taxon>
        <taxon>Mycenaceae</taxon>
        <taxon>Mycena</taxon>
    </lineage>
</organism>
<dbReference type="PANTHER" id="PTHR47773">
    <property type="entry name" value="SI:DKEY-9I5.2-RELATED"/>
    <property type="match status" value="1"/>
</dbReference>
<feature type="region of interest" description="Disordered" evidence="1">
    <location>
        <begin position="925"/>
        <end position="954"/>
    </location>
</feature>
<evidence type="ECO:0000259" key="2">
    <source>
        <dbReference type="Pfam" id="PF01612"/>
    </source>
</evidence>
<feature type="region of interest" description="Disordered" evidence="1">
    <location>
        <begin position="1486"/>
        <end position="1506"/>
    </location>
</feature>
<dbReference type="Proteomes" id="UP001219525">
    <property type="component" value="Unassembled WGS sequence"/>
</dbReference>
<evidence type="ECO:0000313" key="6">
    <source>
        <dbReference type="Proteomes" id="UP001219525"/>
    </source>
</evidence>